<name>A0A422NXM0_TRYRA</name>
<dbReference type="GeneID" id="40325675"/>
<dbReference type="EMBL" id="MKGL01000036">
    <property type="protein sequence ID" value="RNF10165.1"/>
    <property type="molecule type" value="Genomic_DNA"/>
</dbReference>
<dbReference type="AlphaFoldDB" id="A0A422NXM0"/>
<sequence length="245" mass="27302">MLRTRRTISQRIIIKRHSYVSACQKSRGLEYLLVQDAVWNEIAKGEDALELTHVKTGISAQLKEERSLDRHRGGKDAMLLFLPTGGRDTRQNRLNGSHKKLNTFPSFALLPGSVASEMPYFVIDPRVVAKATSDGKAALRATHEAHKLRRARGNRLDGFLFVHKNETCRKAMKVQEKVDENLNASVFKRNTATKGILRPALPNVRERSRNSAADSTVSLKITGLDTMEDTLENTLNGAVKGSKVT</sequence>
<accession>A0A422NXM0</accession>
<evidence type="ECO:0000313" key="2">
    <source>
        <dbReference type="Proteomes" id="UP000283634"/>
    </source>
</evidence>
<gene>
    <name evidence="1" type="ORF">TraAM80_01742</name>
</gene>
<reference evidence="1 2" key="1">
    <citation type="journal article" date="2018" name="BMC Genomics">
        <title>Genomic comparison of Trypanosoma conorhini and Trypanosoma rangeli to Trypanosoma cruzi strains of high and low virulence.</title>
        <authorList>
            <person name="Bradwell K.R."/>
            <person name="Koparde V.N."/>
            <person name="Matveyev A.V."/>
            <person name="Serrano M.G."/>
            <person name="Alves J.M."/>
            <person name="Parikh H."/>
            <person name="Huang B."/>
            <person name="Lee V."/>
            <person name="Espinosa-Alvarez O."/>
            <person name="Ortiz P.A."/>
            <person name="Costa-Martins A.G."/>
            <person name="Teixeira M.M."/>
            <person name="Buck G.A."/>
        </authorList>
    </citation>
    <scope>NUCLEOTIDE SEQUENCE [LARGE SCALE GENOMIC DNA]</scope>
    <source>
        <strain evidence="1 2">AM80</strain>
    </source>
</reference>
<protein>
    <submittedName>
        <fullName evidence="1">Putative axoneme central apparatus protein</fullName>
    </submittedName>
</protein>
<keyword evidence="2" id="KW-1185">Reference proteome</keyword>
<dbReference type="Proteomes" id="UP000283634">
    <property type="component" value="Unassembled WGS sequence"/>
</dbReference>
<comment type="caution">
    <text evidence="1">The sequence shown here is derived from an EMBL/GenBank/DDBJ whole genome shotgun (WGS) entry which is preliminary data.</text>
</comment>
<evidence type="ECO:0000313" key="1">
    <source>
        <dbReference type="EMBL" id="RNF10165.1"/>
    </source>
</evidence>
<organism evidence="1 2">
    <name type="scientific">Trypanosoma rangeli</name>
    <dbReference type="NCBI Taxonomy" id="5698"/>
    <lineage>
        <taxon>Eukaryota</taxon>
        <taxon>Discoba</taxon>
        <taxon>Euglenozoa</taxon>
        <taxon>Kinetoplastea</taxon>
        <taxon>Metakinetoplastina</taxon>
        <taxon>Trypanosomatida</taxon>
        <taxon>Trypanosomatidae</taxon>
        <taxon>Trypanosoma</taxon>
        <taxon>Herpetosoma</taxon>
    </lineage>
</organism>
<proteinExistence type="predicted"/>
<dbReference type="RefSeq" id="XP_029241391.1">
    <property type="nucleotide sequence ID" value="XM_029378773.1"/>
</dbReference>